<organism evidence="1 2">
    <name type="scientific">Ancylostoma ceylanicum</name>
    <dbReference type="NCBI Taxonomy" id="53326"/>
    <lineage>
        <taxon>Eukaryota</taxon>
        <taxon>Metazoa</taxon>
        <taxon>Ecdysozoa</taxon>
        <taxon>Nematoda</taxon>
        <taxon>Chromadorea</taxon>
        <taxon>Rhabditida</taxon>
        <taxon>Rhabditina</taxon>
        <taxon>Rhabditomorpha</taxon>
        <taxon>Strongyloidea</taxon>
        <taxon>Ancylostomatidae</taxon>
        <taxon>Ancylostomatinae</taxon>
        <taxon>Ancylostoma</taxon>
    </lineage>
</organism>
<dbReference type="Proteomes" id="UP000024635">
    <property type="component" value="Unassembled WGS sequence"/>
</dbReference>
<dbReference type="AlphaFoldDB" id="A0A016S885"/>
<comment type="caution">
    <text evidence="1">The sequence shown here is derived from an EMBL/GenBank/DDBJ whole genome shotgun (WGS) entry which is preliminary data.</text>
</comment>
<gene>
    <name evidence="1" type="primary">Acey_s0275.g1060</name>
    <name evidence="1" type="ORF">Y032_0275g1060</name>
</gene>
<evidence type="ECO:0000313" key="2">
    <source>
        <dbReference type="Proteomes" id="UP000024635"/>
    </source>
</evidence>
<accession>A0A016S885</accession>
<dbReference type="EMBL" id="JARK01001611">
    <property type="protein sequence ID" value="EYB86666.1"/>
    <property type="molecule type" value="Genomic_DNA"/>
</dbReference>
<proteinExistence type="predicted"/>
<reference evidence="2" key="1">
    <citation type="journal article" date="2015" name="Nat. Genet.">
        <title>The genome and transcriptome of the zoonotic hookworm Ancylostoma ceylanicum identify infection-specific gene families.</title>
        <authorList>
            <person name="Schwarz E.M."/>
            <person name="Hu Y."/>
            <person name="Antoshechkin I."/>
            <person name="Miller M.M."/>
            <person name="Sternberg P.W."/>
            <person name="Aroian R.V."/>
        </authorList>
    </citation>
    <scope>NUCLEOTIDE SEQUENCE</scope>
    <source>
        <strain evidence="2">HY135</strain>
    </source>
</reference>
<name>A0A016S885_9BILA</name>
<evidence type="ECO:0000313" key="1">
    <source>
        <dbReference type="EMBL" id="EYB86666.1"/>
    </source>
</evidence>
<sequence>MFSNTEILVLSIIAAAEKFISINILNFSPLPPRLLSGKLVQVEIIFCTKQRVFCPLLRFRDSRFEVSLEPARREELDSVDILIPETS</sequence>
<keyword evidence="2" id="KW-1185">Reference proteome</keyword>
<protein>
    <submittedName>
        <fullName evidence="1">Uncharacterized protein</fullName>
    </submittedName>
</protein>